<dbReference type="InterPro" id="IPR036047">
    <property type="entry name" value="F-box-like_dom_sf"/>
</dbReference>
<dbReference type="CDD" id="cd22160">
    <property type="entry name" value="F-box_AtFBL13-like"/>
    <property type="match status" value="1"/>
</dbReference>
<dbReference type="EMBL" id="JAUHHV010000009">
    <property type="protein sequence ID" value="KAK1412151.1"/>
    <property type="molecule type" value="Genomic_DNA"/>
</dbReference>
<gene>
    <name evidence="3" type="ORF">QVD17_33162</name>
</gene>
<keyword evidence="4" id="KW-1185">Reference proteome</keyword>
<dbReference type="AlphaFoldDB" id="A0AAD8K0M3"/>
<accession>A0AAD8K0M3</accession>
<dbReference type="SUPFAM" id="SSF81383">
    <property type="entry name" value="F-box domain"/>
    <property type="match status" value="1"/>
</dbReference>
<protein>
    <submittedName>
        <fullName evidence="3">Uncharacterized protein</fullName>
    </submittedName>
</protein>
<dbReference type="Pfam" id="PF24758">
    <property type="entry name" value="LRR_At5g56370"/>
    <property type="match status" value="1"/>
</dbReference>
<dbReference type="InterPro" id="IPR055411">
    <property type="entry name" value="LRR_FXL15/At3g58940/PEG3-like"/>
</dbReference>
<dbReference type="SUPFAM" id="SSF52047">
    <property type="entry name" value="RNI-like"/>
    <property type="match status" value="1"/>
</dbReference>
<name>A0AAD8K0M3_TARER</name>
<dbReference type="Pfam" id="PF00646">
    <property type="entry name" value="F-box"/>
    <property type="match status" value="1"/>
</dbReference>
<dbReference type="InterPro" id="IPR050232">
    <property type="entry name" value="FBL13/AtMIF1-like"/>
</dbReference>
<dbReference type="InterPro" id="IPR053781">
    <property type="entry name" value="F-box_AtFBL13-like"/>
</dbReference>
<evidence type="ECO:0000313" key="3">
    <source>
        <dbReference type="EMBL" id="KAK1412151.1"/>
    </source>
</evidence>
<dbReference type="InterPro" id="IPR001810">
    <property type="entry name" value="F-box_dom"/>
</dbReference>
<dbReference type="Proteomes" id="UP001229421">
    <property type="component" value="Unassembled WGS sequence"/>
</dbReference>
<proteinExistence type="predicted"/>
<reference evidence="3" key="1">
    <citation type="journal article" date="2023" name="bioRxiv">
        <title>Improved chromosome-level genome assembly for marigold (Tagetes erecta).</title>
        <authorList>
            <person name="Jiang F."/>
            <person name="Yuan L."/>
            <person name="Wang S."/>
            <person name="Wang H."/>
            <person name="Xu D."/>
            <person name="Wang A."/>
            <person name="Fan W."/>
        </authorList>
    </citation>
    <scope>NUCLEOTIDE SEQUENCE</scope>
    <source>
        <strain evidence="3">WSJ</strain>
        <tissue evidence="3">Leaf</tissue>
    </source>
</reference>
<feature type="domain" description="F-box" evidence="1">
    <location>
        <begin position="7"/>
        <end position="39"/>
    </location>
</feature>
<evidence type="ECO:0000259" key="2">
    <source>
        <dbReference type="Pfam" id="PF24758"/>
    </source>
</evidence>
<organism evidence="3 4">
    <name type="scientific">Tagetes erecta</name>
    <name type="common">African marigold</name>
    <dbReference type="NCBI Taxonomy" id="13708"/>
    <lineage>
        <taxon>Eukaryota</taxon>
        <taxon>Viridiplantae</taxon>
        <taxon>Streptophyta</taxon>
        <taxon>Embryophyta</taxon>
        <taxon>Tracheophyta</taxon>
        <taxon>Spermatophyta</taxon>
        <taxon>Magnoliopsida</taxon>
        <taxon>eudicotyledons</taxon>
        <taxon>Gunneridae</taxon>
        <taxon>Pentapetalae</taxon>
        <taxon>asterids</taxon>
        <taxon>campanulids</taxon>
        <taxon>Asterales</taxon>
        <taxon>Asteraceae</taxon>
        <taxon>Asteroideae</taxon>
        <taxon>Heliantheae alliance</taxon>
        <taxon>Tageteae</taxon>
        <taxon>Tagetes</taxon>
    </lineage>
</organism>
<evidence type="ECO:0000259" key="1">
    <source>
        <dbReference type="Pfam" id="PF00646"/>
    </source>
</evidence>
<dbReference type="PANTHER" id="PTHR31900:SF31">
    <property type="entry name" value="F-BOX_LRR-REPEAT PROTEIN 13-LIKE"/>
    <property type="match status" value="1"/>
</dbReference>
<sequence length="320" mass="36484">MSSKNVDDLPEDIVSYILSLMPTKFAVQTSIISKRWRYRWMFVTNLDFDDIHHFQGQTSTFSNSVNHVIKSCKSSQIQLFRLHFSEWSLPNSCVSYWIDEAVRLNVCELDLYASLVIMPLSFFSSKTLTKLILHEAHGRVFDLDWRFPCQVYLPCLITLDIIFLAAPIADAFKLIRGCPALENLSLKVLSNNKERKYIFNLPTLKRLEIVWASWEYPIDIIVLGVPNLEYLDLNGEKCSTFVMEEMSSLVEASVSFFTLSNLSLFSCKTLTKLSLHDGSNGPLLVFPCQFTFPCVNTLDINLSMTPLANAIDLIHNCPNA</sequence>
<evidence type="ECO:0000313" key="4">
    <source>
        <dbReference type="Proteomes" id="UP001229421"/>
    </source>
</evidence>
<comment type="caution">
    <text evidence="3">The sequence shown here is derived from an EMBL/GenBank/DDBJ whole genome shotgun (WGS) entry which is preliminary data.</text>
</comment>
<dbReference type="Gene3D" id="3.80.10.10">
    <property type="entry name" value="Ribonuclease Inhibitor"/>
    <property type="match status" value="1"/>
</dbReference>
<dbReference type="PANTHER" id="PTHR31900">
    <property type="entry name" value="F-BOX/RNI SUPERFAMILY PROTEIN-RELATED"/>
    <property type="match status" value="1"/>
</dbReference>
<dbReference type="InterPro" id="IPR032675">
    <property type="entry name" value="LRR_dom_sf"/>
</dbReference>
<feature type="domain" description="F-box/LRR-repeat protein 15/At3g58940/PEG3-like LRR" evidence="2">
    <location>
        <begin position="96"/>
        <end position="235"/>
    </location>
</feature>